<keyword evidence="4" id="KW-1185">Reference proteome</keyword>
<evidence type="ECO:0000313" key="4">
    <source>
        <dbReference type="Proteomes" id="UP001303222"/>
    </source>
</evidence>
<evidence type="ECO:0000259" key="2">
    <source>
        <dbReference type="PROSITE" id="PS50837"/>
    </source>
</evidence>
<feature type="non-terminal residue" evidence="3">
    <location>
        <position position="55"/>
    </location>
</feature>
<dbReference type="InterPro" id="IPR056884">
    <property type="entry name" value="NPHP3-like_N"/>
</dbReference>
<feature type="domain" description="NACHT" evidence="2">
    <location>
        <begin position="1"/>
        <end position="55"/>
    </location>
</feature>
<evidence type="ECO:0000313" key="3">
    <source>
        <dbReference type="EMBL" id="KAK3947843.1"/>
    </source>
</evidence>
<reference evidence="3" key="1">
    <citation type="journal article" date="2023" name="Mol. Phylogenet. Evol.">
        <title>Genome-scale phylogeny and comparative genomics of the fungal order Sordariales.</title>
        <authorList>
            <person name="Hensen N."/>
            <person name="Bonometti L."/>
            <person name="Westerberg I."/>
            <person name="Brannstrom I.O."/>
            <person name="Guillou S."/>
            <person name="Cros-Aarteil S."/>
            <person name="Calhoun S."/>
            <person name="Haridas S."/>
            <person name="Kuo A."/>
            <person name="Mondo S."/>
            <person name="Pangilinan J."/>
            <person name="Riley R."/>
            <person name="LaButti K."/>
            <person name="Andreopoulos B."/>
            <person name="Lipzen A."/>
            <person name="Chen C."/>
            <person name="Yan M."/>
            <person name="Daum C."/>
            <person name="Ng V."/>
            <person name="Clum A."/>
            <person name="Steindorff A."/>
            <person name="Ohm R.A."/>
            <person name="Martin F."/>
            <person name="Silar P."/>
            <person name="Natvig D.O."/>
            <person name="Lalanne C."/>
            <person name="Gautier V."/>
            <person name="Ament-Velasquez S.L."/>
            <person name="Kruys A."/>
            <person name="Hutchinson M.I."/>
            <person name="Powell A.J."/>
            <person name="Barry K."/>
            <person name="Miller A.N."/>
            <person name="Grigoriev I.V."/>
            <person name="Debuchy R."/>
            <person name="Gladieux P."/>
            <person name="Hiltunen Thoren M."/>
            <person name="Johannesson H."/>
        </authorList>
    </citation>
    <scope>NUCLEOTIDE SEQUENCE</scope>
    <source>
        <strain evidence="3">CBS 626.80</strain>
    </source>
</reference>
<accession>A0AAN6NPK0</accession>
<dbReference type="Pfam" id="PF24883">
    <property type="entry name" value="NPHP3_N"/>
    <property type="match status" value="1"/>
</dbReference>
<dbReference type="Proteomes" id="UP001303222">
    <property type="component" value="Unassembled WGS sequence"/>
</dbReference>
<name>A0AAN6NPK0_9PEZI</name>
<dbReference type="EMBL" id="MU859306">
    <property type="protein sequence ID" value="KAK3947843.1"/>
    <property type="molecule type" value="Genomic_DNA"/>
</dbReference>
<organism evidence="3 4">
    <name type="scientific">Pseudoneurospora amorphoporcata</name>
    <dbReference type="NCBI Taxonomy" id="241081"/>
    <lineage>
        <taxon>Eukaryota</taxon>
        <taxon>Fungi</taxon>
        <taxon>Dikarya</taxon>
        <taxon>Ascomycota</taxon>
        <taxon>Pezizomycotina</taxon>
        <taxon>Sordariomycetes</taxon>
        <taxon>Sordariomycetidae</taxon>
        <taxon>Sordariales</taxon>
        <taxon>Sordariaceae</taxon>
        <taxon>Pseudoneurospora</taxon>
    </lineage>
</organism>
<gene>
    <name evidence="3" type="ORF">QBC32DRAFT_353117</name>
</gene>
<protein>
    <recommendedName>
        <fullName evidence="2">NACHT domain-containing protein</fullName>
    </recommendedName>
</protein>
<comment type="caution">
    <text evidence="3">The sequence shown here is derived from an EMBL/GenBank/DDBJ whole genome shotgun (WGS) entry which is preliminary data.</text>
</comment>
<evidence type="ECO:0000256" key="1">
    <source>
        <dbReference type="ARBA" id="ARBA00022737"/>
    </source>
</evidence>
<sequence length="55" mass="6358">MLEDPNLKVTYLVIDALDEYITDQPQLLQLIVQISSVSARIKWLVSSRNEVQIEE</sequence>
<dbReference type="AlphaFoldDB" id="A0AAN6NPK0"/>
<keyword evidence="1" id="KW-0677">Repeat</keyword>
<dbReference type="InterPro" id="IPR007111">
    <property type="entry name" value="NACHT_NTPase"/>
</dbReference>
<proteinExistence type="predicted"/>
<reference evidence="3" key="2">
    <citation type="submission" date="2023-06" db="EMBL/GenBank/DDBJ databases">
        <authorList>
            <consortium name="Lawrence Berkeley National Laboratory"/>
            <person name="Mondo S.J."/>
            <person name="Hensen N."/>
            <person name="Bonometti L."/>
            <person name="Westerberg I."/>
            <person name="Brannstrom I.O."/>
            <person name="Guillou S."/>
            <person name="Cros-Aarteil S."/>
            <person name="Calhoun S."/>
            <person name="Haridas S."/>
            <person name="Kuo A."/>
            <person name="Pangilinan J."/>
            <person name="Riley R."/>
            <person name="Labutti K."/>
            <person name="Andreopoulos B."/>
            <person name="Lipzen A."/>
            <person name="Chen C."/>
            <person name="Yanf M."/>
            <person name="Daum C."/>
            <person name="Ng V."/>
            <person name="Clum A."/>
            <person name="Steindorff A."/>
            <person name="Ohm R."/>
            <person name="Martin F."/>
            <person name="Silar P."/>
            <person name="Natvig D."/>
            <person name="Lalanne C."/>
            <person name="Gautier V."/>
            <person name="Ament-Velasquez S.L."/>
            <person name="Kruys A."/>
            <person name="Hutchinson M.I."/>
            <person name="Powell A.J."/>
            <person name="Barry K."/>
            <person name="Miller A.N."/>
            <person name="Grigoriev I.V."/>
            <person name="Debuchy R."/>
            <person name="Gladieux P."/>
            <person name="Thoren M.H."/>
            <person name="Johannesson H."/>
        </authorList>
    </citation>
    <scope>NUCLEOTIDE SEQUENCE</scope>
    <source>
        <strain evidence="3">CBS 626.80</strain>
    </source>
</reference>
<dbReference type="PROSITE" id="PS50837">
    <property type="entry name" value="NACHT"/>
    <property type="match status" value="1"/>
</dbReference>